<reference evidence="4" key="2">
    <citation type="submission" date="2010-03" db="EMBL/GenBank/DDBJ databases">
        <authorList>
            <person name="Pajon A."/>
        </authorList>
    </citation>
    <scope>NUCLEOTIDE SEQUENCE</scope>
    <source>
        <strain evidence="4">Type strain: 18P13</strain>
    </source>
</reference>
<dbReference type="InterPro" id="IPR000192">
    <property type="entry name" value="Aminotrans_V_dom"/>
</dbReference>
<keyword evidence="5" id="KW-1185">Reference proteome</keyword>
<dbReference type="PATRIC" id="fig|213810.4.peg.1248"/>
<organism evidence="4 5">
    <name type="scientific">Ruminococcus champanellensis (strain DSM 18848 / JCM 17042 / KCTC 15320 / 18P13)</name>
    <dbReference type="NCBI Taxonomy" id="213810"/>
    <lineage>
        <taxon>Bacteria</taxon>
        <taxon>Bacillati</taxon>
        <taxon>Bacillota</taxon>
        <taxon>Clostridia</taxon>
        <taxon>Eubacteriales</taxon>
        <taxon>Oscillospiraceae</taxon>
        <taxon>Ruminococcus</taxon>
    </lineage>
</organism>
<protein>
    <submittedName>
        <fullName evidence="4">Cysteine sulfinate desulfinase/cysteine desulfurase and related enzymes</fullName>
        <ecNumber evidence="4">2.8.1.7</ecNumber>
    </submittedName>
</protein>
<dbReference type="Proteomes" id="UP000007054">
    <property type="component" value="Chromosome"/>
</dbReference>
<evidence type="ECO:0000313" key="4">
    <source>
        <dbReference type="EMBL" id="CBL17476.1"/>
    </source>
</evidence>
<dbReference type="Gene3D" id="3.90.1150.10">
    <property type="entry name" value="Aspartate Aminotransferase, domain 1"/>
    <property type="match status" value="1"/>
</dbReference>
<dbReference type="AlphaFoldDB" id="D4LCY1"/>
<dbReference type="InterPro" id="IPR015424">
    <property type="entry name" value="PyrdxlP-dep_Trfase"/>
</dbReference>
<evidence type="ECO:0000259" key="3">
    <source>
        <dbReference type="Pfam" id="PF00266"/>
    </source>
</evidence>
<dbReference type="Gene3D" id="1.10.260.50">
    <property type="match status" value="1"/>
</dbReference>
<name>D4LCY1_RUMC1</name>
<evidence type="ECO:0000313" key="5">
    <source>
        <dbReference type="Proteomes" id="UP000007054"/>
    </source>
</evidence>
<dbReference type="InterPro" id="IPR015422">
    <property type="entry name" value="PyrdxlP-dep_Trfase_small"/>
</dbReference>
<dbReference type="EMBL" id="FP929052">
    <property type="protein sequence ID" value="CBL17476.1"/>
    <property type="molecule type" value="Genomic_DNA"/>
</dbReference>
<dbReference type="BioCyc" id="RCHA213810:RUM_RS06570-MONOMER"/>
<dbReference type="Gene3D" id="3.40.640.10">
    <property type="entry name" value="Type I PLP-dependent aspartate aminotransferase-like (Major domain)"/>
    <property type="match status" value="1"/>
</dbReference>
<evidence type="ECO:0000256" key="1">
    <source>
        <dbReference type="ARBA" id="ARBA00001933"/>
    </source>
</evidence>
<dbReference type="SUPFAM" id="SSF53383">
    <property type="entry name" value="PLP-dependent transferases"/>
    <property type="match status" value="1"/>
</dbReference>
<comment type="cofactor">
    <cofactor evidence="1">
        <name>pyridoxal 5'-phosphate</name>
        <dbReference type="ChEBI" id="CHEBI:597326"/>
    </cofactor>
</comment>
<dbReference type="GeneID" id="83156086"/>
<dbReference type="STRING" id="213810.RUM_13540"/>
<dbReference type="HOGENOM" id="CLU_003433_0_0_9"/>
<dbReference type="OrthoDB" id="9808002at2"/>
<reference evidence="4" key="1">
    <citation type="submission" date="2010-03" db="EMBL/GenBank/DDBJ databases">
        <title>The genome sequence of Ruminococcus sp. 18P13.</title>
        <authorList>
            <consortium name="metaHIT consortium -- http://www.metahit.eu/"/>
            <person name="Pajon A."/>
            <person name="Turner K."/>
            <person name="Parkhill J."/>
            <person name="Bernalier A."/>
        </authorList>
    </citation>
    <scope>NUCLEOTIDE SEQUENCE [LARGE SCALE GENOMIC DNA]</scope>
    <source>
        <strain evidence="4">Type strain: 18P13</strain>
    </source>
</reference>
<evidence type="ECO:0000256" key="2">
    <source>
        <dbReference type="ARBA" id="ARBA00022898"/>
    </source>
</evidence>
<dbReference type="PANTHER" id="PTHR11601:SF50">
    <property type="entry name" value="CYSTEINE DESULFURASE ISCS 2-RELATED"/>
    <property type="match status" value="1"/>
</dbReference>
<dbReference type="RefSeq" id="WP_015558383.1">
    <property type="nucleotide sequence ID" value="NC_021039.1"/>
</dbReference>
<sequence length="378" mass="40328">MAIYLDNAATTKPCQAAIGAINQCLTENYGNPSSLHHAGLQAQLAIDGVRRTLASILACEPGCIYFTSGATESNNLAVRGVAGAYGKHKPRVITTTVEHASVRESFRQLEQAGFEVIRIAPDSHGVFDPNAFVEAVNERTCLISMMLVNNETGHILPVRRVFYGAKRKNPQIITHCDAVQGFLKVPIRISELKADLLSLSGHKIHAAKGVGALYVRKGVRLTPLLFGGEQEHGIRPGTEPVPLIAGMGAAAAELAPTLAQRSQRVAALRAYLLEQLSPLPGITVHSPEDGSPYILNFSVANIRSEIMLHFLESKGIYVSSGSACSKGANSGVLEQFGATRAQADSAIRVSLCPENAKHELRSLVQAIAEGQATLKTAK</sequence>
<dbReference type="Pfam" id="PF00266">
    <property type="entry name" value="Aminotran_5"/>
    <property type="match status" value="1"/>
</dbReference>
<dbReference type="KEGG" id="rch:RUM_13540"/>
<dbReference type="PANTHER" id="PTHR11601">
    <property type="entry name" value="CYSTEINE DESULFURYLASE FAMILY MEMBER"/>
    <property type="match status" value="1"/>
</dbReference>
<gene>
    <name evidence="4" type="ordered locus">RUM_13540</name>
</gene>
<proteinExistence type="predicted"/>
<accession>D4LCY1</accession>
<dbReference type="InterPro" id="IPR016454">
    <property type="entry name" value="Cysteine_dSase"/>
</dbReference>
<dbReference type="EC" id="2.8.1.7" evidence="4"/>
<dbReference type="GO" id="GO:0031071">
    <property type="term" value="F:cysteine desulfurase activity"/>
    <property type="evidence" value="ECO:0007669"/>
    <property type="project" value="UniProtKB-EC"/>
</dbReference>
<dbReference type="PIRSF" id="PIRSF005572">
    <property type="entry name" value="NifS"/>
    <property type="match status" value="1"/>
</dbReference>
<keyword evidence="2" id="KW-0663">Pyridoxal phosphate</keyword>
<keyword evidence="4" id="KW-0808">Transferase</keyword>
<feature type="domain" description="Aminotransferase class V" evidence="3">
    <location>
        <begin position="3"/>
        <end position="362"/>
    </location>
</feature>
<dbReference type="InterPro" id="IPR015421">
    <property type="entry name" value="PyrdxlP-dep_Trfase_major"/>
</dbReference>